<dbReference type="InterPro" id="IPR036236">
    <property type="entry name" value="Znf_C2H2_sf"/>
</dbReference>
<comment type="subcellular location">
    <subcellularLocation>
        <location evidence="1">Cytoplasm</location>
    </subcellularLocation>
</comment>
<dbReference type="GO" id="GO:0005737">
    <property type="term" value="C:cytoplasm"/>
    <property type="evidence" value="ECO:0007669"/>
    <property type="project" value="UniProtKB-SubCell"/>
</dbReference>
<dbReference type="InterPro" id="IPR022755">
    <property type="entry name" value="Znf_C2H2_jaz"/>
</dbReference>
<evidence type="ECO:0000259" key="10">
    <source>
        <dbReference type="PROSITE" id="PS00028"/>
    </source>
</evidence>
<keyword evidence="6" id="KW-0863">Zinc-finger</keyword>
<dbReference type="PANTHER" id="PTHR13182">
    <property type="entry name" value="ZINC FINGER PROTEIN 622"/>
    <property type="match status" value="1"/>
</dbReference>
<feature type="compositionally biased region" description="Basic and acidic residues" evidence="9">
    <location>
        <begin position="326"/>
        <end position="350"/>
    </location>
</feature>
<evidence type="ECO:0000256" key="6">
    <source>
        <dbReference type="ARBA" id="ARBA00022771"/>
    </source>
</evidence>
<dbReference type="GO" id="GO:0042273">
    <property type="term" value="P:ribosomal large subunit biogenesis"/>
    <property type="evidence" value="ECO:0007669"/>
    <property type="project" value="UniProtKB-ARBA"/>
</dbReference>
<dbReference type="GO" id="GO:0030687">
    <property type="term" value="C:preribosome, large subunit precursor"/>
    <property type="evidence" value="ECO:0007669"/>
    <property type="project" value="TreeGrafter"/>
</dbReference>
<organism evidence="11 12">
    <name type="scientific">Filobasidium floriforme</name>
    <dbReference type="NCBI Taxonomy" id="5210"/>
    <lineage>
        <taxon>Eukaryota</taxon>
        <taxon>Fungi</taxon>
        <taxon>Dikarya</taxon>
        <taxon>Basidiomycota</taxon>
        <taxon>Agaricomycotina</taxon>
        <taxon>Tremellomycetes</taxon>
        <taxon>Filobasidiales</taxon>
        <taxon>Filobasidiaceae</taxon>
        <taxon>Filobasidium</taxon>
    </lineage>
</organism>
<dbReference type="SMART" id="SM00451">
    <property type="entry name" value="ZnF_U1"/>
    <property type="match status" value="2"/>
</dbReference>
<gene>
    <name evidence="11" type="ORF">FFLO_02449</name>
</gene>
<feature type="compositionally biased region" description="Basic and acidic residues" evidence="9">
    <location>
        <begin position="133"/>
        <end position="146"/>
    </location>
</feature>
<name>A0A8K0NRS0_9TREE</name>
<protein>
    <recommendedName>
        <fullName evidence="10">C2H2-type domain-containing protein</fullName>
    </recommendedName>
</protein>
<dbReference type="AlphaFoldDB" id="A0A8K0NRS0"/>
<dbReference type="PROSITE" id="PS00028">
    <property type="entry name" value="ZINC_FINGER_C2H2_1"/>
    <property type="match status" value="1"/>
</dbReference>
<feature type="compositionally biased region" description="Acidic residues" evidence="9">
    <location>
        <begin position="358"/>
        <end position="409"/>
    </location>
</feature>
<keyword evidence="3" id="KW-0690">Ribosome biogenesis</keyword>
<feature type="compositionally biased region" description="Acidic residues" evidence="9">
    <location>
        <begin position="118"/>
        <end position="132"/>
    </location>
</feature>
<evidence type="ECO:0000256" key="8">
    <source>
        <dbReference type="ARBA" id="ARBA00034126"/>
    </source>
</evidence>
<dbReference type="GO" id="GO:0008270">
    <property type="term" value="F:zinc ion binding"/>
    <property type="evidence" value="ECO:0007669"/>
    <property type="project" value="UniProtKB-KW"/>
</dbReference>
<comment type="caution">
    <text evidence="11">The sequence shown here is derived from an EMBL/GenBank/DDBJ whole genome shotgun (WGS) entry which is preliminary data.</text>
</comment>
<keyword evidence="5" id="KW-0677">Repeat</keyword>
<keyword evidence="12" id="KW-1185">Reference proteome</keyword>
<dbReference type="GO" id="GO:0003676">
    <property type="term" value="F:nucleic acid binding"/>
    <property type="evidence" value="ECO:0007669"/>
    <property type="project" value="InterPro"/>
</dbReference>
<dbReference type="PANTHER" id="PTHR13182:SF8">
    <property type="entry name" value="CYTOPLASMIC 60S SUBUNIT BIOGENESIS FACTOR ZNF622"/>
    <property type="match status" value="1"/>
</dbReference>
<comment type="similarity">
    <text evidence="8">Belongs to the REI1 family.</text>
</comment>
<evidence type="ECO:0000256" key="9">
    <source>
        <dbReference type="SAM" id="MobiDB-lite"/>
    </source>
</evidence>
<dbReference type="InterPro" id="IPR041661">
    <property type="entry name" value="ZN622/Rei1/Reh1_Znf-C2H2"/>
</dbReference>
<evidence type="ECO:0000256" key="3">
    <source>
        <dbReference type="ARBA" id="ARBA00022517"/>
    </source>
</evidence>
<sequence>MSDSHMFTCISCAVAFNDPAMQRSHFASDWHRYNMKRRVASLPPVSANMFNEKVLEKREQNAIRLDPRGMHCDCCRKQFSTENAFRTHVASKKHRLVEAKWKADQARNPGQVPSAPVGDEDEDSEEESESDEQVERVILETTRKPEEEEEVKMPETVAPAQPASSSTSTAGQQQPVANKKLSHLIAEHDEGKADEAMDEDNDDELALTLEQKLLASRSLHPTHCLFCSAKSTSIDKNLDHMFSKHSFYVPERQFLADPAGFMLYLAEKLAIGNVCLFCEAEFGTLEAVRGHMKDKRHQKIRYEDDNSRAEYAEWYDFSSSYPDAEERRLKDVARTERREERRLRREAKEEKRRKREEELEGDGGWEEDEGEGDEDGEMEVDEVVVVDEAADDSSEVSDDTDESDFEEDDHGISLAPDGLSLRLPSGRTLGHRSLKVYYQQNLRPESEEARDSTSTALTTKLRSVRAKLADPSLSLVPVGGGSGAFGKGQMVMKARNAGEAKWAKKLGSSHLDQRKKEAPRQLVSMRGGNNQKHYRDMLREYYGRRVEPKTKAVGNMSAYTTFLLCSSLQCNDRSNLDRFGLVFPLDSLLPSTICLCCLVTILWRIRV</sequence>
<accession>A0A8K0NRS0</accession>
<feature type="region of interest" description="Disordered" evidence="9">
    <location>
        <begin position="100"/>
        <end position="177"/>
    </location>
</feature>
<dbReference type="InterPro" id="IPR013087">
    <property type="entry name" value="Znf_C2H2_type"/>
</dbReference>
<feature type="domain" description="C2H2-type" evidence="10">
    <location>
        <begin position="72"/>
        <end position="94"/>
    </location>
</feature>
<dbReference type="InterPro" id="IPR003604">
    <property type="entry name" value="Matrin/U1-like-C_Znf_C2H2"/>
</dbReference>
<evidence type="ECO:0000256" key="2">
    <source>
        <dbReference type="ARBA" id="ARBA00022490"/>
    </source>
</evidence>
<dbReference type="InterPro" id="IPR040025">
    <property type="entry name" value="Znf622/Rei1/Reh1"/>
</dbReference>
<dbReference type="Pfam" id="PF12756">
    <property type="entry name" value="zf-C2H2_2"/>
    <property type="match status" value="1"/>
</dbReference>
<evidence type="ECO:0000256" key="7">
    <source>
        <dbReference type="ARBA" id="ARBA00022833"/>
    </source>
</evidence>
<keyword evidence="2" id="KW-0963">Cytoplasm</keyword>
<evidence type="ECO:0000256" key="5">
    <source>
        <dbReference type="ARBA" id="ARBA00022737"/>
    </source>
</evidence>
<keyword evidence="7" id="KW-0862">Zinc</keyword>
<dbReference type="Pfam" id="PF12171">
    <property type="entry name" value="zf-C2H2_jaz"/>
    <property type="match status" value="1"/>
</dbReference>
<dbReference type="SUPFAM" id="SSF57667">
    <property type="entry name" value="beta-beta-alpha zinc fingers"/>
    <property type="match status" value="3"/>
</dbReference>
<dbReference type="Proteomes" id="UP000812966">
    <property type="component" value="Unassembled WGS sequence"/>
</dbReference>
<dbReference type="EMBL" id="JABELV010000039">
    <property type="protein sequence ID" value="KAG7562070.1"/>
    <property type="molecule type" value="Genomic_DNA"/>
</dbReference>
<dbReference type="SMART" id="SM00355">
    <property type="entry name" value="ZnF_C2H2"/>
    <property type="match status" value="4"/>
</dbReference>
<evidence type="ECO:0000313" key="11">
    <source>
        <dbReference type="EMBL" id="KAG7562070.1"/>
    </source>
</evidence>
<keyword evidence="4" id="KW-0479">Metal-binding</keyword>
<proteinExistence type="inferred from homology"/>
<feature type="compositionally biased region" description="Low complexity" evidence="9">
    <location>
        <begin position="154"/>
        <end position="175"/>
    </location>
</feature>
<reference evidence="11" key="1">
    <citation type="submission" date="2020-04" db="EMBL/GenBank/DDBJ databases">
        <title>Analysis of mating type loci in Filobasidium floriforme.</title>
        <authorList>
            <person name="Nowrousian M."/>
        </authorList>
    </citation>
    <scope>NUCLEOTIDE SEQUENCE</scope>
    <source>
        <strain evidence="11">CBS 6242</strain>
    </source>
</reference>
<evidence type="ECO:0000256" key="1">
    <source>
        <dbReference type="ARBA" id="ARBA00004496"/>
    </source>
</evidence>
<evidence type="ECO:0000313" key="12">
    <source>
        <dbReference type="Proteomes" id="UP000812966"/>
    </source>
</evidence>
<feature type="region of interest" description="Disordered" evidence="9">
    <location>
        <begin position="326"/>
        <end position="426"/>
    </location>
</feature>
<evidence type="ECO:0000256" key="4">
    <source>
        <dbReference type="ARBA" id="ARBA00022723"/>
    </source>
</evidence>